<name>A0ABZ1B7S3_9ACTN</name>
<evidence type="ECO:0000313" key="3">
    <source>
        <dbReference type="Proteomes" id="UP001324287"/>
    </source>
</evidence>
<dbReference type="Pfam" id="PF07859">
    <property type="entry name" value="Abhydrolase_3"/>
    <property type="match status" value="1"/>
</dbReference>
<dbReference type="InterPro" id="IPR013094">
    <property type="entry name" value="AB_hydrolase_3"/>
</dbReference>
<keyword evidence="2" id="KW-0378">Hydrolase</keyword>
<protein>
    <submittedName>
        <fullName evidence="2">Alpha/beta hydrolase fold domain-containing protein</fullName>
    </submittedName>
</protein>
<evidence type="ECO:0000313" key="2">
    <source>
        <dbReference type="EMBL" id="WRL66862.1"/>
    </source>
</evidence>
<keyword evidence="3" id="KW-1185">Reference proteome</keyword>
<dbReference type="Proteomes" id="UP001324287">
    <property type="component" value="Chromosome"/>
</dbReference>
<gene>
    <name evidence="2" type="ORF">U6N30_05105</name>
</gene>
<feature type="domain" description="Alpha/beta hydrolase fold-3" evidence="1">
    <location>
        <begin position="11"/>
        <end position="58"/>
    </location>
</feature>
<evidence type="ECO:0000259" key="1">
    <source>
        <dbReference type="Pfam" id="PF07859"/>
    </source>
</evidence>
<organism evidence="2 3">
    <name type="scientific">Blastococcus brunescens</name>
    <dbReference type="NCBI Taxonomy" id="1564165"/>
    <lineage>
        <taxon>Bacteria</taxon>
        <taxon>Bacillati</taxon>
        <taxon>Actinomycetota</taxon>
        <taxon>Actinomycetes</taxon>
        <taxon>Geodermatophilales</taxon>
        <taxon>Geodermatophilaceae</taxon>
        <taxon>Blastococcus</taxon>
    </lineage>
</organism>
<dbReference type="Gene3D" id="3.40.50.1820">
    <property type="entry name" value="alpha/beta hydrolase"/>
    <property type="match status" value="1"/>
</dbReference>
<dbReference type="GO" id="GO:0016787">
    <property type="term" value="F:hydrolase activity"/>
    <property type="evidence" value="ECO:0007669"/>
    <property type="project" value="UniProtKB-KW"/>
</dbReference>
<dbReference type="SUPFAM" id="SSF53474">
    <property type="entry name" value="alpha/beta-Hydrolases"/>
    <property type="match status" value="1"/>
</dbReference>
<reference evidence="2 3" key="1">
    <citation type="submission" date="2023-12" db="EMBL/GenBank/DDBJ databases">
        <title>Blastococcus brunescens sp. nov., an actonobacterium isolated from sandstone collected in sahara desert.</title>
        <authorList>
            <person name="Gtari M."/>
            <person name="Ghodhbane F."/>
        </authorList>
    </citation>
    <scope>NUCLEOTIDE SEQUENCE [LARGE SCALE GENOMIC DNA]</scope>
    <source>
        <strain evidence="2 3">BMG 8361</strain>
    </source>
</reference>
<proteinExistence type="predicted"/>
<sequence length="87" mass="9572">MDLLGWTTEQRASMPPTLVITDERDVLRSQGQQFAQDLEAAGVPTTHEYHAGVMHEFFGAAAVLDKAEQAQQQAADHFTRAFGTVRA</sequence>
<dbReference type="EMBL" id="CP141261">
    <property type="protein sequence ID" value="WRL66862.1"/>
    <property type="molecule type" value="Genomic_DNA"/>
</dbReference>
<accession>A0ABZ1B7S3</accession>
<dbReference type="InterPro" id="IPR029058">
    <property type="entry name" value="AB_hydrolase_fold"/>
</dbReference>